<protein>
    <submittedName>
        <fullName evidence="1">Uncharacterized protein</fullName>
    </submittedName>
</protein>
<name>A0A5J4WE48_9EUKA</name>
<reference evidence="1 2" key="1">
    <citation type="submission" date="2019-03" db="EMBL/GenBank/DDBJ databases">
        <title>Single cell metagenomics reveals metabolic interactions within the superorganism composed of flagellate Streblomastix strix and complex community of Bacteroidetes bacteria on its surface.</title>
        <authorList>
            <person name="Treitli S.C."/>
            <person name="Kolisko M."/>
            <person name="Husnik F."/>
            <person name="Keeling P."/>
            <person name="Hampl V."/>
        </authorList>
    </citation>
    <scope>NUCLEOTIDE SEQUENCE [LARGE SCALE GENOMIC DNA]</scope>
    <source>
        <strain evidence="1">ST1C</strain>
    </source>
</reference>
<dbReference type="Proteomes" id="UP000324800">
    <property type="component" value="Unassembled WGS sequence"/>
</dbReference>
<dbReference type="EMBL" id="SNRW01002315">
    <property type="protein sequence ID" value="KAA6393180.1"/>
    <property type="molecule type" value="Genomic_DNA"/>
</dbReference>
<gene>
    <name evidence="1" type="ORF">EZS28_011293</name>
</gene>
<proteinExistence type="predicted"/>
<dbReference type="AlphaFoldDB" id="A0A5J4WE48"/>
<evidence type="ECO:0000313" key="2">
    <source>
        <dbReference type="Proteomes" id="UP000324800"/>
    </source>
</evidence>
<sequence length="163" mass="18462">MLGVTGLGRDAVEIVMGSMSHEIWRKRSIDIHILNELFEDQKIDLNKLLFMRADLTFINVLILLINKCRINCYQDLRKMIKNGGIALATFYNTDDVSQSPIVTSAAKKFELANCNRTQNATMCDLGRLISYIAAQQQEDGRVLIDLTKTLFLAFIAARMMDLT</sequence>
<accession>A0A5J4WE48</accession>
<organism evidence="1 2">
    <name type="scientific">Streblomastix strix</name>
    <dbReference type="NCBI Taxonomy" id="222440"/>
    <lineage>
        <taxon>Eukaryota</taxon>
        <taxon>Metamonada</taxon>
        <taxon>Preaxostyla</taxon>
        <taxon>Oxymonadida</taxon>
        <taxon>Streblomastigidae</taxon>
        <taxon>Streblomastix</taxon>
    </lineage>
</organism>
<dbReference type="OrthoDB" id="10265837at2759"/>
<comment type="caution">
    <text evidence="1">The sequence shown here is derived from an EMBL/GenBank/DDBJ whole genome shotgun (WGS) entry which is preliminary data.</text>
</comment>
<evidence type="ECO:0000313" key="1">
    <source>
        <dbReference type="EMBL" id="KAA6393180.1"/>
    </source>
</evidence>